<evidence type="ECO:0000256" key="9">
    <source>
        <dbReference type="SAM" id="Coils"/>
    </source>
</evidence>
<dbReference type="Pfam" id="PF13847">
    <property type="entry name" value="Methyltransf_31"/>
    <property type="match status" value="1"/>
</dbReference>
<dbReference type="GO" id="GO:0030791">
    <property type="term" value="F:arsenite methyltransferase activity"/>
    <property type="evidence" value="ECO:0007669"/>
    <property type="project" value="UniProtKB-EC"/>
</dbReference>
<feature type="transmembrane region" description="Helical" evidence="11">
    <location>
        <begin position="539"/>
        <end position="561"/>
    </location>
</feature>
<evidence type="ECO:0000256" key="1">
    <source>
        <dbReference type="ARBA" id="ARBA00022679"/>
    </source>
</evidence>
<keyword evidence="2" id="KW-0949">S-adenosyl-L-methionine</keyword>
<sequence>MATYQTFSSAPMTISLCFRLCRQSVILITANHTNCICLYTMNNLQQFREHLGQLLSIDDCTSNSLELYALSKNVNILPSLSSTYEWTLDGCYYLHGIQNYQPDMLLTNEDYIQGISSCREHCQKIRPSGDFSFMFSLKKACYCLPITITPRTAVRKPLVHCSFLPYLKASFSNVFNYSEVHSDTAVKIDVQRYCSPTFVFDRTLSICLKSISIRSQNSYSRTCVPMLIETLEQWKYVHSYPSVPNVRTFLQIERNSSYIFQSTNTSLSIDDICVVAAQTTSNRSASIDLVPCSTASRSDYILCAQKPVQPNSEDETGVQNLQDEEQFPVADEISCPTHFVLFNNMCYYVYPSFVNSIQSGDEVCAGKNADSTLVKLNSHNWGNINATKFLGRTIDDILLEFFYYQLESNNAINGRNDTSKKHWLRLLLGEKYTQNECVLRYFTRASGAFTVLHRCVDGGHPVCQCQAIRRNISKTELIEKSTATPSDLTEIIQSETDTLPVPLNSSISDPMPDEDLRDNETRIDYQIRNTSRYSRYRSFIIISVSGLLAPVILIIGIVLLIHHVRRSRGSYSTRGPKRSSTGTTVTTDEQSSTPSVVYTKLKSSPPSTAIDIDMSNPFDDSVHIDDQIQLLPELVMQPKPSAIVSSKHEPESSNQNFLLANMTNELEELEKNWDEHAEEWNRWIGDYGDKNRTESSDICLWKYVGDVENQVVLDAGCGNGYLTIKFVLETRVKHIIGIDLSSVSVRIAKENIARRIQEEKDRERVTIQHDSVTELKSVEDNSIDLIIANYVLMDTPDLDSVIKAFTRVLKSSGRVIIVILHPCFDIVPEKDGAKRIFTWTKSYFDETSERQEWGPFSLHMYHRSMSVYFQTFKKYGLTLLDFDEPRFFSSLHQYEFTCSTLFHLKKN</sequence>
<dbReference type="CDD" id="cd02440">
    <property type="entry name" value="AdoMet_MTases"/>
    <property type="match status" value="1"/>
</dbReference>
<dbReference type="PANTHER" id="PTHR43675:SF8">
    <property type="entry name" value="ARSENITE METHYLTRANSFERASE"/>
    <property type="match status" value="1"/>
</dbReference>
<evidence type="ECO:0000313" key="14">
    <source>
        <dbReference type="EMBL" id="CAF1069779.1"/>
    </source>
</evidence>
<keyword evidence="1" id="KW-0808">Transferase</keyword>
<dbReference type="Gene3D" id="3.40.50.150">
    <property type="entry name" value="Vaccinia Virus protein VP39"/>
    <property type="match status" value="1"/>
</dbReference>
<name>A0A814IIJ1_ADIRI</name>
<dbReference type="InterPro" id="IPR029063">
    <property type="entry name" value="SAM-dependent_MTases_sf"/>
</dbReference>
<protein>
    <recommendedName>
        <fullName evidence="5">Arsenite methyltransferase</fullName>
        <ecNumber evidence="4">2.1.1.137</ecNumber>
    </recommendedName>
</protein>
<keyword evidence="11" id="KW-0472">Membrane</keyword>
<feature type="coiled-coil region" evidence="9">
    <location>
        <begin position="652"/>
        <end position="679"/>
    </location>
</feature>
<dbReference type="OrthoDB" id="10010244at2759"/>
<evidence type="ECO:0000256" key="7">
    <source>
        <dbReference type="ARBA" id="ARBA00047943"/>
    </source>
</evidence>
<evidence type="ECO:0000256" key="2">
    <source>
        <dbReference type="ARBA" id="ARBA00022691"/>
    </source>
</evidence>
<dbReference type="InterPro" id="IPR025714">
    <property type="entry name" value="Methyltranfer_dom"/>
</dbReference>
<feature type="region of interest" description="Disordered" evidence="10">
    <location>
        <begin position="569"/>
        <end position="600"/>
    </location>
</feature>
<dbReference type="SUPFAM" id="SSF53335">
    <property type="entry name" value="S-adenosyl-L-methionine-dependent methyltransferases"/>
    <property type="match status" value="1"/>
</dbReference>
<evidence type="ECO:0000256" key="6">
    <source>
        <dbReference type="ARBA" id="ARBA00047941"/>
    </source>
</evidence>
<dbReference type="PANTHER" id="PTHR43675">
    <property type="entry name" value="ARSENITE METHYLTRANSFERASE"/>
    <property type="match status" value="1"/>
</dbReference>
<evidence type="ECO:0000259" key="12">
    <source>
        <dbReference type="Pfam" id="PF13847"/>
    </source>
</evidence>
<evidence type="ECO:0000256" key="10">
    <source>
        <dbReference type="SAM" id="MobiDB-lite"/>
    </source>
</evidence>
<reference evidence="13" key="1">
    <citation type="submission" date="2021-02" db="EMBL/GenBank/DDBJ databases">
        <authorList>
            <person name="Nowell W R."/>
        </authorList>
    </citation>
    <scope>NUCLEOTIDE SEQUENCE</scope>
</reference>
<dbReference type="AlphaFoldDB" id="A0A814IIJ1"/>
<evidence type="ECO:0000256" key="11">
    <source>
        <dbReference type="SAM" id="Phobius"/>
    </source>
</evidence>
<comment type="catalytic activity">
    <reaction evidence="7">
        <text>arsenic triglutathione + 2 [thioredoxin]-dithiol + 2 S-adenosyl-L-methionine + H2O = dimethylarsinous acid + 2 [thioredoxin]-disulfide + 3 glutathione + 2 S-adenosyl-L-homocysteine + 2 H(+)</text>
        <dbReference type="Rhea" id="RHEA:69464"/>
        <dbReference type="Rhea" id="RHEA-COMP:10698"/>
        <dbReference type="Rhea" id="RHEA-COMP:10700"/>
        <dbReference type="ChEBI" id="CHEBI:15377"/>
        <dbReference type="ChEBI" id="CHEBI:15378"/>
        <dbReference type="ChEBI" id="CHEBI:23808"/>
        <dbReference type="ChEBI" id="CHEBI:29950"/>
        <dbReference type="ChEBI" id="CHEBI:50058"/>
        <dbReference type="ChEBI" id="CHEBI:57856"/>
        <dbReference type="ChEBI" id="CHEBI:57925"/>
        <dbReference type="ChEBI" id="CHEBI:59789"/>
        <dbReference type="ChEBI" id="CHEBI:183640"/>
        <dbReference type="EC" id="2.1.1.137"/>
    </reaction>
</comment>
<feature type="domain" description="Methyltransferase" evidence="12">
    <location>
        <begin position="708"/>
        <end position="817"/>
    </location>
</feature>
<evidence type="ECO:0000256" key="8">
    <source>
        <dbReference type="ARBA" id="ARBA00048428"/>
    </source>
</evidence>
<comment type="catalytic activity">
    <reaction evidence="6">
        <text>arsenic triglutathione + [thioredoxin]-dithiol + S-adenosyl-L-methionine + 2 H2O = methylarsonous acid + [thioredoxin]-disulfide + 3 glutathione + S-adenosyl-L-homocysteine + H(+)</text>
        <dbReference type="Rhea" id="RHEA:69460"/>
        <dbReference type="Rhea" id="RHEA-COMP:10698"/>
        <dbReference type="Rhea" id="RHEA-COMP:10700"/>
        <dbReference type="ChEBI" id="CHEBI:15377"/>
        <dbReference type="ChEBI" id="CHEBI:15378"/>
        <dbReference type="ChEBI" id="CHEBI:17826"/>
        <dbReference type="ChEBI" id="CHEBI:29950"/>
        <dbReference type="ChEBI" id="CHEBI:50058"/>
        <dbReference type="ChEBI" id="CHEBI:57856"/>
        <dbReference type="ChEBI" id="CHEBI:57925"/>
        <dbReference type="ChEBI" id="CHEBI:59789"/>
        <dbReference type="ChEBI" id="CHEBI:183640"/>
        <dbReference type="EC" id="2.1.1.137"/>
    </reaction>
</comment>
<comment type="similarity">
    <text evidence="3">Belongs to the methyltransferase superfamily. Arsenite methyltransferase family.</text>
</comment>
<proteinExistence type="inferred from homology"/>
<evidence type="ECO:0000313" key="13">
    <source>
        <dbReference type="EMBL" id="CAF1025048.1"/>
    </source>
</evidence>
<keyword evidence="15" id="KW-1185">Reference proteome</keyword>
<evidence type="ECO:0000256" key="3">
    <source>
        <dbReference type="ARBA" id="ARBA00034487"/>
    </source>
</evidence>
<gene>
    <name evidence="14" type="ORF">EDS130_LOCUS18377</name>
    <name evidence="13" type="ORF">XAT740_LOCUS14442</name>
</gene>
<keyword evidence="11" id="KW-1133">Transmembrane helix</keyword>
<dbReference type="Proteomes" id="UP000663828">
    <property type="component" value="Unassembled WGS sequence"/>
</dbReference>
<accession>A0A814IIJ1</accession>
<dbReference type="EMBL" id="CAJNOR010000867">
    <property type="protein sequence ID" value="CAF1025048.1"/>
    <property type="molecule type" value="Genomic_DNA"/>
</dbReference>
<dbReference type="InterPro" id="IPR026669">
    <property type="entry name" value="Arsenite_MeTrfase-like"/>
</dbReference>
<dbReference type="EC" id="2.1.1.137" evidence="4"/>
<organism evidence="13 15">
    <name type="scientific">Adineta ricciae</name>
    <name type="common">Rotifer</name>
    <dbReference type="NCBI Taxonomy" id="249248"/>
    <lineage>
        <taxon>Eukaryota</taxon>
        <taxon>Metazoa</taxon>
        <taxon>Spiralia</taxon>
        <taxon>Gnathifera</taxon>
        <taxon>Rotifera</taxon>
        <taxon>Eurotatoria</taxon>
        <taxon>Bdelloidea</taxon>
        <taxon>Adinetida</taxon>
        <taxon>Adinetidae</taxon>
        <taxon>Adineta</taxon>
    </lineage>
</organism>
<evidence type="ECO:0000313" key="15">
    <source>
        <dbReference type="Proteomes" id="UP000663828"/>
    </source>
</evidence>
<keyword evidence="11" id="KW-0812">Transmembrane</keyword>
<keyword evidence="9" id="KW-0175">Coiled coil</keyword>
<dbReference type="EMBL" id="CAJNOJ010000085">
    <property type="protein sequence ID" value="CAF1069779.1"/>
    <property type="molecule type" value="Genomic_DNA"/>
</dbReference>
<comment type="caution">
    <text evidence="13">The sequence shown here is derived from an EMBL/GenBank/DDBJ whole genome shotgun (WGS) entry which is preliminary data.</text>
</comment>
<evidence type="ECO:0000256" key="5">
    <source>
        <dbReference type="ARBA" id="ARBA00034545"/>
    </source>
</evidence>
<evidence type="ECO:0000256" key="4">
    <source>
        <dbReference type="ARBA" id="ARBA00034521"/>
    </source>
</evidence>
<comment type="catalytic activity">
    <reaction evidence="8">
        <text>arsenic triglutathione + 3 [thioredoxin]-dithiol + 3 S-adenosyl-L-methionine = trimethylarsine + 3 [thioredoxin]-disulfide + 3 glutathione + 3 S-adenosyl-L-homocysteine + 3 H(+)</text>
        <dbReference type="Rhea" id="RHEA:69432"/>
        <dbReference type="Rhea" id="RHEA-COMP:10698"/>
        <dbReference type="Rhea" id="RHEA-COMP:10700"/>
        <dbReference type="ChEBI" id="CHEBI:15378"/>
        <dbReference type="ChEBI" id="CHEBI:27130"/>
        <dbReference type="ChEBI" id="CHEBI:29950"/>
        <dbReference type="ChEBI" id="CHEBI:50058"/>
        <dbReference type="ChEBI" id="CHEBI:57856"/>
        <dbReference type="ChEBI" id="CHEBI:57925"/>
        <dbReference type="ChEBI" id="CHEBI:59789"/>
        <dbReference type="ChEBI" id="CHEBI:183640"/>
        <dbReference type="EC" id="2.1.1.137"/>
    </reaction>
</comment>
<dbReference type="Proteomes" id="UP000663852">
    <property type="component" value="Unassembled WGS sequence"/>
</dbReference>